<proteinExistence type="inferred from homology"/>
<protein>
    <submittedName>
        <fullName evidence="10">ABC-type efflux pump permease component YbhR</fullName>
    </submittedName>
</protein>
<gene>
    <name evidence="10" type="ORF">MNBD_GAMMA23-1220</name>
</gene>
<dbReference type="PANTHER" id="PTHR30294">
    <property type="entry name" value="MEMBRANE COMPONENT OF ABC TRANSPORTER YHHJ-RELATED"/>
    <property type="match status" value="1"/>
</dbReference>
<evidence type="ECO:0000256" key="1">
    <source>
        <dbReference type="ARBA" id="ARBA00004651"/>
    </source>
</evidence>
<comment type="subcellular location">
    <subcellularLocation>
        <location evidence="1">Cell membrane</location>
        <topology evidence="1">Multi-pass membrane protein</topology>
    </subcellularLocation>
</comment>
<evidence type="ECO:0000313" key="10">
    <source>
        <dbReference type="EMBL" id="VAW95942.1"/>
    </source>
</evidence>
<feature type="transmembrane region" description="Helical" evidence="8">
    <location>
        <begin position="290"/>
        <end position="308"/>
    </location>
</feature>
<dbReference type="InterPro" id="IPR013525">
    <property type="entry name" value="ABC2_TM"/>
</dbReference>
<name>A0A3B1A810_9ZZZZ</name>
<dbReference type="GO" id="GO:0005886">
    <property type="term" value="C:plasma membrane"/>
    <property type="evidence" value="ECO:0007669"/>
    <property type="project" value="UniProtKB-SubCell"/>
</dbReference>
<dbReference type="EMBL" id="UOFT01000050">
    <property type="protein sequence ID" value="VAW95942.1"/>
    <property type="molecule type" value="Genomic_DNA"/>
</dbReference>
<dbReference type="Gene3D" id="3.40.1710.10">
    <property type="entry name" value="abc type-2 transporter like domain"/>
    <property type="match status" value="1"/>
</dbReference>
<evidence type="ECO:0000256" key="4">
    <source>
        <dbReference type="ARBA" id="ARBA00022475"/>
    </source>
</evidence>
<evidence type="ECO:0000256" key="6">
    <source>
        <dbReference type="ARBA" id="ARBA00022989"/>
    </source>
</evidence>
<keyword evidence="6 8" id="KW-1133">Transmembrane helix</keyword>
<dbReference type="AlphaFoldDB" id="A0A3B1A810"/>
<comment type="similarity">
    <text evidence="2">Belongs to the ABC-2 integral membrane protein family.</text>
</comment>
<evidence type="ECO:0000256" key="3">
    <source>
        <dbReference type="ARBA" id="ARBA00022448"/>
    </source>
</evidence>
<dbReference type="InterPro" id="IPR051449">
    <property type="entry name" value="ABC-2_transporter_component"/>
</dbReference>
<evidence type="ECO:0000256" key="7">
    <source>
        <dbReference type="ARBA" id="ARBA00023136"/>
    </source>
</evidence>
<reference evidence="10" key="1">
    <citation type="submission" date="2018-06" db="EMBL/GenBank/DDBJ databases">
        <authorList>
            <person name="Zhirakovskaya E."/>
        </authorList>
    </citation>
    <scope>NUCLEOTIDE SEQUENCE</scope>
</reference>
<organism evidence="10">
    <name type="scientific">hydrothermal vent metagenome</name>
    <dbReference type="NCBI Taxonomy" id="652676"/>
    <lineage>
        <taxon>unclassified sequences</taxon>
        <taxon>metagenomes</taxon>
        <taxon>ecological metagenomes</taxon>
    </lineage>
</organism>
<evidence type="ECO:0000256" key="2">
    <source>
        <dbReference type="ARBA" id="ARBA00007783"/>
    </source>
</evidence>
<keyword evidence="5 8" id="KW-0812">Transmembrane</keyword>
<dbReference type="Pfam" id="PF12698">
    <property type="entry name" value="ABC2_membrane_3"/>
    <property type="match status" value="1"/>
</dbReference>
<dbReference type="GO" id="GO:0140359">
    <property type="term" value="F:ABC-type transporter activity"/>
    <property type="evidence" value="ECO:0007669"/>
    <property type="project" value="InterPro"/>
</dbReference>
<keyword evidence="4" id="KW-1003">Cell membrane</keyword>
<evidence type="ECO:0000256" key="8">
    <source>
        <dbReference type="SAM" id="Phobius"/>
    </source>
</evidence>
<dbReference type="PROSITE" id="PS51012">
    <property type="entry name" value="ABC_TM2"/>
    <property type="match status" value="1"/>
</dbReference>
<feature type="transmembrane region" description="Helical" evidence="8">
    <location>
        <begin position="179"/>
        <end position="204"/>
    </location>
</feature>
<evidence type="ECO:0000259" key="9">
    <source>
        <dbReference type="PROSITE" id="PS51012"/>
    </source>
</evidence>
<keyword evidence="7 8" id="KW-0472">Membrane</keyword>
<feature type="domain" description="ABC transmembrane type-2" evidence="9">
    <location>
        <begin position="130"/>
        <end position="372"/>
    </location>
</feature>
<keyword evidence="3" id="KW-0813">Transport</keyword>
<dbReference type="InterPro" id="IPR047817">
    <property type="entry name" value="ABC2_TM_bact-type"/>
</dbReference>
<accession>A0A3B1A810</accession>
<feature type="transmembrane region" description="Helical" evidence="8">
    <location>
        <begin position="351"/>
        <end position="369"/>
    </location>
</feature>
<dbReference type="PANTHER" id="PTHR30294:SF44">
    <property type="entry name" value="MULTIDRUG ABC TRANSPORTER PERMEASE YBHR-RELATED"/>
    <property type="match status" value="1"/>
</dbReference>
<evidence type="ECO:0000256" key="5">
    <source>
        <dbReference type="ARBA" id="ARBA00022692"/>
    </source>
</evidence>
<feature type="transmembrane region" description="Helical" evidence="8">
    <location>
        <begin position="224"/>
        <end position="250"/>
    </location>
</feature>
<feature type="transmembrane region" description="Helical" evidence="8">
    <location>
        <begin position="262"/>
        <end position="284"/>
    </location>
</feature>
<sequence>MSFRHIIALAIKEFLALLRDKRSRIVIIGPPIVQLLVFGFAATYDLNHVPIAIYNQDTGSASRELISRLDGSPNFQVIKTISNESGIAPLIDNKEVLLVLNISPHFTKDMLRGISTPLQLILDGRNSNTAMIAMNYVRTILLDFNLDWMQAHEQAKAKTSPKVTLVTRNWYNENLQSRWFIIPGIVGLLTLVVTLLVTALSVAREREAGTFDQLLVTPLRPVEILIGKAIPGMVIGLVEATIVLILMVVLFNIPMRGDIGALYLGIILFLLSATGMGLMISTIAATQQQAILGAFLFLVPAVILSGFSTPIANMPEVVQWLTYLDPLRYFLIIVRGVFLEGDSYSLLFHQYWPMLIIGIVTLTLSGWLFRHRMY</sequence>